<reference evidence="3 4" key="1">
    <citation type="submission" date="2019-01" db="EMBL/GenBank/DDBJ databases">
        <title>Complete genome sequence of Cohnella hallensis HS21 isolated from Korean fir (Abies koreana) rhizospheric soil.</title>
        <authorList>
            <person name="Jiang L."/>
            <person name="Kang S.W."/>
            <person name="Kim S."/>
            <person name="Jung J."/>
            <person name="Kim C.Y."/>
            <person name="Kim D.H."/>
            <person name="Kim S.W."/>
            <person name="Lee J."/>
        </authorList>
    </citation>
    <scope>NUCLEOTIDE SEQUENCE [LARGE SCALE GENOMIC DNA]</scope>
    <source>
        <strain evidence="3 4">HS21</strain>
    </source>
</reference>
<name>A0A3T1D447_9BACL</name>
<dbReference type="PRINTS" id="PR00081">
    <property type="entry name" value="GDHRDH"/>
</dbReference>
<keyword evidence="4" id="KW-1185">Reference proteome</keyword>
<dbReference type="OrthoDB" id="9803333at2"/>
<dbReference type="InterPro" id="IPR050259">
    <property type="entry name" value="SDR"/>
</dbReference>
<dbReference type="KEGG" id="cohn:KCTCHS21_21540"/>
<dbReference type="InterPro" id="IPR020904">
    <property type="entry name" value="Sc_DH/Rdtase_CS"/>
</dbReference>
<proteinExistence type="inferred from homology"/>
<organism evidence="3 4">
    <name type="scientific">Cohnella abietis</name>
    <dbReference type="NCBI Taxonomy" id="2507935"/>
    <lineage>
        <taxon>Bacteria</taxon>
        <taxon>Bacillati</taxon>
        <taxon>Bacillota</taxon>
        <taxon>Bacilli</taxon>
        <taxon>Bacillales</taxon>
        <taxon>Paenibacillaceae</taxon>
        <taxon>Cohnella</taxon>
    </lineage>
</organism>
<dbReference type="PROSITE" id="PS00061">
    <property type="entry name" value="ADH_SHORT"/>
    <property type="match status" value="1"/>
</dbReference>
<dbReference type="InterPro" id="IPR036291">
    <property type="entry name" value="NAD(P)-bd_dom_sf"/>
</dbReference>
<dbReference type="PANTHER" id="PTHR42879">
    <property type="entry name" value="3-OXOACYL-(ACYL-CARRIER-PROTEIN) REDUCTASE"/>
    <property type="match status" value="1"/>
</dbReference>
<dbReference type="SUPFAM" id="SSF51735">
    <property type="entry name" value="NAD(P)-binding Rossmann-fold domains"/>
    <property type="match status" value="1"/>
</dbReference>
<sequence length="254" mass="27078">MLMLQGKVALVTGSGIGIGRGIALQLAADGADIVINYRSSASQALETAEQIRSMGRRVLAIQADVSKVSEIRRMTEEIRAHFGGVDILINNSAVDPMDDFFEVTEETWDRVIDTNLKGTFFCIQACAADMVKKGQGKIINISSVHGVQTMPRYGAYAASKGGMNALTRQLALDLAQYNIQVNAIAPGATEVDKFSAINPNHSVEAIGAQIPLGRIGYPEDVAKVVAFYASSGSDFVTGQVVTVDGGSSTRFFLK</sequence>
<dbReference type="NCBIfam" id="NF005559">
    <property type="entry name" value="PRK07231.1"/>
    <property type="match status" value="1"/>
</dbReference>
<evidence type="ECO:0000256" key="2">
    <source>
        <dbReference type="ARBA" id="ARBA00023002"/>
    </source>
</evidence>
<protein>
    <submittedName>
        <fullName evidence="3">3-oxoacyl-[acyl-carrier-protein] reductase FabG</fullName>
    </submittedName>
</protein>
<dbReference type="PANTHER" id="PTHR42879:SF2">
    <property type="entry name" value="3-OXOACYL-[ACYL-CARRIER-PROTEIN] REDUCTASE FABG"/>
    <property type="match status" value="1"/>
</dbReference>
<keyword evidence="2" id="KW-0560">Oxidoreductase</keyword>
<accession>A0A3T1D447</accession>
<dbReference type="EMBL" id="AP019400">
    <property type="protein sequence ID" value="BBI32755.1"/>
    <property type="molecule type" value="Genomic_DNA"/>
</dbReference>
<gene>
    <name evidence="3" type="primary">fabG_1</name>
    <name evidence="3" type="ORF">KCTCHS21_21540</name>
</gene>
<comment type="similarity">
    <text evidence="1">Belongs to the short-chain dehydrogenases/reductases (SDR) family.</text>
</comment>
<dbReference type="Pfam" id="PF13561">
    <property type="entry name" value="adh_short_C2"/>
    <property type="match status" value="1"/>
</dbReference>
<evidence type="ECO:0000313" key="4">
    <source>
        <dbReference type="Proteomes" id="UP000289856"/>
    </source>
</evidence>
<evidence type="ECO:0000313" key="3">
    <source>
        <dbReference type="EMBL" id="BBI32755.1"/>
    </source>
</evidence>
<evidence type="ECO:0000256" key="1">
    <source>
        <dbReference type="ARBA" id="ARBA00006484"/>
    </source>
</evidence>
<dbReference type="GO" id="GO:0008206">
    <property type="term" value="P:bile acid metabolic process"/>
    <property type="evidence" value="ECO:0007669"/>
    <property type="project" value="UniProtKB-ARBA"/>
</dbReference>
<dbReference type="Proteomes" id="UP000289856">
    <property type="component" value="Chromosome"/>
</dbReference>
<dbReference type="PRINTS" id="PR00080">
    <property type="entry name" value="SDRFAMILY"/>
</dbReference>
<dbReference type="Gene3D" id="3.40.50.720">
    <property type="entry name" value="NAD(P)-binding Rossmann-like Domain"/>
    <property type="match status" value="1"/>
</dbReference>
<dbReference type="GO" id="GO:0016491">
    <property type="term" value="F:oxidoreductase activity"/>
    <property type="evidence" value="ECO:0007669"/>
    <property type="project" value="UniProtKB-KW"/>
</dbReference>
<dbReference type="InterPro" id="IPR002347">
    <property type="entry name" value="SDR_fam"/>
</dbReference>
<dbReference type="FunFam" id="3.40.50.720:FF:000084">
    <property type="entry name" value="Short-chain dehydrogenase reductase"/>
    <property type="match status" value="1"/>
</dbReference>
<dbReference type="AlphaFoldDB" id="A0A3T1D447"/>